<keyword evidence="6 8" id="KW-1015">Disulfide bond</keyword>
<feature type="chain" id="PRO_5040142103" evidence="11">
    <location>
        <begin position="19"/>
        <end position="342"/>
    </location>
</feature>
<dbReference type="Pfam" id="PF00084">
    <property type="entry name" value="Sushi"/>
    <property type="match status" value="1"/>
</dbReference>
<dbReference type="SUPFAM" id="SSF57535">
    <property type="entry name" value="Complement control module/SCR domain"/>
    <property type="match status" value="2"/>
</dbReference>
<dbReference type="PROSITE" id="PS50923">
    <property type="entry name" value="SUSHI"/>
    <property type="match status" value="2"/>
</dbReference>
<dbReference type="Gene3D" id="2.10.70.10">
    <property type="entry name" value="Complement Module, domain 1"/>
    <property type="match status" value="2"/>
</dbReference>
<evidence type="ECO:0000256" key="9">
    <source>
        <dbReference type="SAM" id="MobiDB-lite"/>
    </source>
</evidence>
<comment type="subcellular location">
    <subcellularLocation>
        <location evidence="1">Membrane</location>
        <topology evidence="1">Single-pass membrane protein</topology>
    </subcellularLocation>
</comment>
<dbReference type="PANTHER" id="PTHR24269:SF16">
    <property type="entry name" value="PROTEIN SLG1"/>
    <property type="match status" value="1"/>
</dbReference>
<dbReference type="CDD" id="cd00033">
    <property type="entry name" value="CCP"/>
    <property type="match status" value="2"/>
</dbReference>
<accession>A0A9Q1H532</accession>
<feature type="transmembrane region" description="Helical" evidence="10">
    <location>
        <begin position="268"/>
        <end position="294"/>
    </location>
</feature>
<evidence type="ECO:0000313" key="15">
    <source>
        <dbReference type="Proteomes" id="UP001152320"/>
    </source>
</evidence>
<dbReference type="InterPro" id="IPR000436">
    <property type="entry name" value="Sushi_SCR_CCP_dom"/>
</dbReference>
<dbReference type="OrthoDB" id="406096at2759"/>
<reference evidence="14" key="1">
    <citation type="submission" date="2021-10" db="EMBL/GenBank/DDBJ databases">
        <title>Tropical sea cucumber genome reveals ecological adaptation and Cuvierian tubules defense mechanism.</title>
        <authorList>
            <person name="Chen T."/>
        </authorList>
    </citation>
    <scope>NUCLEOTIDE SEQUENCE</scope>
    <source>
        <strain evidence="14">Nanhai2018</strain>
        <tissue evidence="14">Muscle</tissue>
    </source>
</reference>
<evidence type="ECO:0000256" key="5">
    <source>
        <dbReference type="ARBA" id="ARBA00023136"/>
    </source>
</evidence>
<feature type="region of interest" description="Disordered" evidence="9">
    <location>
        <begin position="308"/>
        <end position="342"/>
    </location>
</feature>
<proteinExistence type="predicted"/>
<keyword evidence="2 10" id="KW-0812">Transmembrane</keyword>
<comment type="caution">
    <text evidence="8">Lacks conserved residue(s) required for the propagation of feature annotation.</text>
</comment>
<evidence type="ECO:0000256" key="4">
    <source>
        <dbReference type="ARBA" id="ARBA00022989"/>
    </source>
</evidence>
<feature type="signal peptide" evidence="11">
    <location>
        <begin position="1"/>
        <end position="18"/>
    </location>
</feature>
<organism evidence="14 15">
    <name type="scientific">Holothuria leucospilota</name>
    <name type="common">Black long sea cucumber</name>
    <name type="synonym">Mertensiothuria leucospilota</name>
    <dbReference type="NCBI Taxonomy" id="206669"/>
    <lineage>
        <taxon>Eukaryota</taxon>
        <taxon>Metazoa</taxon>
        <taxon>Echinodermata</taxon>
        <taxon>Eleutherozoa</taxon>
        <taxon>Echinozoa</taxon>
        <taxon>Holothuroidea</taxon>
        <taxon>Aspidochirotacea</taxon>
        <taxon>Aspidochirotida</taxon>
        <taxon>Holothuriidae</taxon>
        <taxon>Holothuria</taxon>
    </lineage>
</organism>
<dbReference type="AlphaFoldDB" id="A0A9Q1H532"/>
<dbReference type="PANTHER" id="PTHR24269">
    <property type="entry name" value="KREMEN PROTEIN"/>
    <property type="match status" value="1"/>
</dbReference>
<protein>
    <submittedName>
        <fullName evidence="14">E-selectin</fullName>
    </submittedName>
</protein>
<evidence type="ECO:0000256" key="2">
    <source>
        <dbReference type="ARBA" id="ARBA00022692"/>
    </source>
</evidence>
<dbReference type="InterPro" id="IPR051836">
    <property type="entry name" value="Kremen_rcpt"/>
</dbReference>
<feature type="domain" description="WSC" evidence="13">
    <location>
        <begin position="27"/>
        <end position="126"/>
    </location>
</feature>
<evidence type="ECO:0000256" key="1">
    <source>
        <dbReference type="ARBA" id="ARBA00004167"/>
    </source>
</evidence>
<keyword evidence="5 10" id="KW-0472">Membrane</keyword>
<feature type="disulfide bond" evidence="8">
    <location>
        <begin position="212"/>
        <end position="239"/>
    </location>
</feature>
<feature type="domain" description="Sushi" evidence="12">
    <location>
        <begin position="128"/>
        <end position="185"/>
    </location>
</feature>
<evidence type="ECO:0000256" key="7">
    <source>
        <dbReference type="ARBA" id="ARBA00023180"/>
    </source>
</evidence>
<dbReference type="InterPro" id="IPR035976">
    <property type="entry name" value="Sushi/SCR/CCP_sf"/>
</dbReference>
<evidence type="ECO:0000256" key="3">
    <source>
        <dbReference type="ARBA" id="ARBA00022729"/>
    </source>
</evidence>
<comment type="caution">
    <text evidence="14">The sequence shown here is derived from an EMBL/GenBank/DDBJ whole genome shotgun (WGS) entry which is preliminary data.</text>
</comment>
<dbReference type="PROSITE" id="PS51212">
    <property type="entry name" value="WSC"/>
    <property type="match status" value="1"/>
</dbReference>
<evidence type="ECO:0000256" key="11">
    <source>
        <dbReference type="SAM" id="SignalP"/>
    </source>
</evidence>
<evidence type="ECO:0000313" key="14">
    <source>
        <dbReference type="EMBL" id="KAJ8033133.1"/>
    </source>
</evidence>
<keyword evidence="7" id="KW-0325">Glycoprotein</keyword>
<evidence type="ECO:0000256" key="6">
    <source>
        <dbReference type="ARBA" id="ARBA00023157"/>
    </source>
</evidence>
<dbReference type="SMART" id="SM00032">
    <property type="entry name" value="CCP"/>
    <property type="match status" value="2"/>
</dbReference>
<feature type="domain" description="Sushi" evidence="12">
    <location>
        <begin position="188"/>
        <end position="241"/>
    </location>
</feature>
<keyword evidence="4 10" id="KW-1133">Transmembrane helix</keyword>
<keyword evidence="3 11" id="KW-0732">Signal</keyword>
<gene>
    <name evidence="14" type="ORF">HOLleu_23277</name>
</gene>
<dbReference type="Pfam" id="PF01822">
    <property type="entry name" value="WSC"/>
    <property type="match status" value="1"/>
</dbReference>
<dbReference type="EMBL" id="JAIZAY010000011">
    <property type="protein sequence ID" value="KAJ8033133.1"/>
    <property type="molecule type" value="Genomic_DNA"/>
</dbReference>
<evidence type="ECO:0000259" key="13">
    <source>
        <dbReference type="PROSITE" id="PS51212"/>
    </source>
</evidence>
<name>A0A9Q1H532_HOLLE</name>
<keyword evidence="8" id="KW-0768">Sushi</keyword>
<evidence type="ECO:0000256" key="8">
    <source>
        <dbReference type="PROSITE-ProRule" id="PRU00302"/>
    </source>
</evidence>
<dbReference type="InterPro" id="IPR002889">
    <property type="entry name" value="WSC_carb-bd"/>
</dbReference>
<dbReference type="SMART" id="SM00321">
    <property type="entry name" value="WSC"/>
    <property type="match status" value="1"/>
</dbReference>
<keyword evidence="15" id="KW-1185">Reference proteome</keyword>
<evidence type="ECO:0000259" key="12">
    <source>
        <dbReference type="PROSITE" id="PS50923"/>
    </source>
</evidence>
<dbReference type="GO" id="GO:0005886">
    <property type="term" value="C:plasma membrane"/>
    <property type="evidence" value="ECO:0007669"/>
    <property type="project" value="TreeGrafter"/>
</dbReference>
<sequence length="342" mass="37771">MKNLVTFFCLLSFGVTVSKTTIQKGYVVTPLGCFVDAANDNDRVLKDYGGYVPSITIEKCEEKCLSFNENISLSLYFGLEDGRMCFCGKESNYSRYGPSTNCTLPCDGNKTQICGGHHAISVYQFTSTPCGQMILLANGYVNLTDNNTAASIGCLHGYQLRGPKLIQCNLSSSEWDIPMTPSCVRKSGKCKKLENPLNGTVYQDDNQANFSCDQSYVLDGESVLSCLPTGNWSTDPPDCISEQYSTTMIGTNFDVTTDTMNEVFGLPIYLFTSLLLVAIAVLIVVIIILINLIVKTTTETKRIKKFKTDSTYAEQRSRGQENNESFWKSSPDMLKTSKSVDN</sequence>
<dbReference type="Proteomes" id="UP001152320">
    <property type="component" value="Chromosome 11"/>
</dbReference>
<evidence type="ECO:0000256" key="10">
    <source>
        <dbReference type="SAM" id="Phobius"/>
    </source>
</evidence>